<dbReference type="AlphaFoldDB" id="A0A4U1I6Z7"/>
<organism evidence="2 3">
    <name type="scientific">Polyangium fumosum</name>
    <dbReference type="NCBI Taxonomy" id="889272"/>
    <lineage>
        <taxon>Bacteria</taxon>
        <taxon>Pseudomonadati</taxon>
        <taxon>Myxococcota</taxon>
        <taxon>Polyangia</taxon>
        <taxon>Polyangiales</taxon>
        <taxon>Polyangiaceae</taxon>
        <taxon>Polyangium</taxon>
    </lineage>
</organism>
<protein>
    <submittedName>
        <fullName evidence="2">Transcriptional regulator</fullName>
    </submittedName>
</protein>
<evidence type="ECO:0000313" key="3">
    <source>
        <dbReference type="Proteomes" id="UP000309215"/>
    </source>
</evidence>
<sequence>MLRLVHPAPRGQGTRPPKGRKSPNLLPTSEERKRIRATIRNVARAYGGLDVLAAVVGVHRATLIRAGEQASYAVAVLLARAAGIHVEQVLSGRPHVVGACALCGRKGGAS</sequence>
<name>A0A4U1I6Z7_9BACT</name>
<evidence type="ECO:0000313" key="2">
    <source>
        <dbReference type="EMBL" id="TKC89171.1"/>
    </source>
</evidence>
<proteinExistence type="predicted"/>
<dbReference type="Proteomes" id="UP000309215">
    <property type="component" value="Unassembled WGS sequence"/>
</dbReference>
<dbReference type="RefSeq" id="WP_136936541.1">
    <property type="nucleotide sequence ID" value="NZ_SSMQ01000162.1"/>
</dbReference>
<evidence type="ECO:0000256" key="1">
    <source>
        <dbReference type="SAM" id="MobiDB-lite"/>
    </source>
</evidence>
<feature type="region of interest" description="Disordered" evidence="1">
    <location>
        <begin position="1"/>
        <end position="32"/>
    </location>
</feature>
<comment type="caution">
    <text evidence="2">The sequence shown here is derived from an EMBL/GenBank/DDBJ whole genome shotgun (WGS) entry which is preliminary data.</text>
</comment>
<dbReference type="OrthoDB" id="5516734at2"/>
<gene>
    <name evidence="2" type="ORF">E8A74_51320</name>
</gene>
<reference evidence="2 3" key="1">
    <citation type="submission" date="2019-04" db="EMBL/GenBank/DDBJ databases">
        <authorList>
            <person name="Li Y."/>
            <person name="Wang J."/>
        </authorList>
    </citation>
    <scope>NUCLEOTIDE SEQUENCE [LARGE SCALE GENOMIC DNA]</scope>
    <source>
        <strain evidence="2 3">DSM 14668</strain>
    </source>
</reference>
<dbReference type="EMBL" id="SSMQ01000162">
    <property type="protein sequence ID" value="TKC89171.1"/>
    <property type="molecule type" value="Genomic_DNA"/>
</dbReference>
<keyword evidence="3" id="KW-1185">Reference proteome</keyword>
<accession>A0A4U1I6Z7</accession>